<dbReference type="AlphaFoldDB" id="X5DG64"/>
<dbReference type="GO" id="GO:0003677">
    <property type="term" value="F:DNA binding"/>
    <property type="evidence" value="ECO:0007669"/>
    <property type="project" value="UniProtKB-KW"/>
</dbReference>
<feature type="domain" description="HTH marR-type" evidence="4">
    <location>
        <begin position="4"/>
        <end position="138"/>
    </location>
</feature>
<dbReference type="eggNOG" id="COG1846">
    <property type="taxonomic scope" value="Bacteria"/>
</dbReference>
<dbReference type="GO" id="GO:0003700">
    <property type="term" value="F:DNA-binding transcription factor activity"/>
    <property type="evidence" value="ECO:0007669"/>
    <property type="project" value="InterPro"/>
</dbReference>
<keyword evidence="2 6" id="KW-0238">DNA-binding</keyword>
<evidence type="ECO:0000313" key="8">
    <source>
        <dbReference type="Proteomes" id="UP000181981"/>
    </source>
</evidence>
<evidence type="ECO:0000313" key="6">
    <source>
        <dbReference type="EMBL" id="SEU09895.1"/>
    </source>
</evidence>
<dbReference type="InterPro" id="IPR036388">
    <property type="entry name" value="WH-like_DNA-bd_sf"/>
</dbReference>
<dbReference type="STRING" id="1168034.FH5T_11445"/>
<dbReference type="Proteomes" id="UP000181981">
    <property type="component" value="Unassembled WGS sequence"/>
</dbReference>
<name>X5DG64_9BACT</name>
<dbReference type="PRINTS" id="PR00598">
    <property type="entry name" value="HTHMARR"/>
</dbReference>
<reference evidence="5 7" key="1">
    <citation type="submission" date="2014-03" db="EMBL/GenBank/DDBJ databases">
        <title>Complete genome sequence of a deeply braunched marine Bacteroidia bacterium Draconibacterium orientale type strain FH5T.</title>
        <authorList>
            <person name="Li X."/>
            <person name="Wang X."/>
            <person name="Xie Z."/>
            <person name="Du Z."/>
            <person name="Chen G."/>
        </authorList>
    </citation>
    <scope>NUCLEOTIDE SEQUENCE [LARGE SCALE GENOMIC DNA]</scope>
    <source>
        <strain evidence="5 7">FH5</strain>
    </source>
</reference>
<evidence type="ECO:0000313" key="5">
    <source>
        <dbReference type="EMBL" id="AHW61938.1"/>
    </source>
</evidence>
<proteinExistence type="predicted"/>
<dbReference type="EMBL" id="FOHT01000044">
    <property type="protein sequence ID" value="SEU09895.1"/>
    <property type="molecule type" value="Genomic_DNA"/>
</dbReference>
<evidence type="ECO:0000256" key="3">
    <source>
        <dbReference type="ARBA" id="ARBA00023163"/>
    </source>
</evidence>
<evidence type="ECO:0000259" key="4">
    <source>
        <dbReference type="PROSITE" id="PS50995"/>
    </source>
</evidence>
<dbReference type="PANTHER" id="PTHR42756:SF1">
    <property type="entry name" value="TRANSCRIPTIONAL REPRESSOR OF EMRAB OPERON"/>
    <property type="match status" value="1"/>
</dbReference>
<dbReference type="SUPFAM" id="SSF46785">
    <property type="entry name" value="Winged helix' DNA-binding domain"/>
    <property type="match status" value="1"/>
</dbReference>
<sequence length="149" mass="17445">MNSQKTLTYLLGQTMKLVKFRLGEKFKEKKIELNAEQYIVLHYINENNSPTQQDLANHFMRDKSIILRQMNTLIDLDYVERTQDENDKRKKNLHLTAKGKEFLELTRELSAEISEELLKDVSAKELANFENVLFKIQQNTGFKDCLSGC</sequence>
<dbReference type="Pfam" id="PF01047">
    <property type="entry name" value="MarR"/>
    <property type="match status" value="1"/>
</dbReference>
<evidence type="ECO:0000256" key="1">
    <source>
        <dbReference type="ARBA" id="ARBA00023015"/>
    </source>
</evidence>
<dbReference type="KEGG" id="dori:FH5T_11445"/>
<keyword evidence="3" id="KW-0804">Transcription</keyword>
<keyword evidence="7" id="KW-1185">Reference proteome</keyword>
<dbReference type="Proteomes" id="UP000023772">
    <property type="component" value="Chromosome"/>
</dbReference>
<protein>
    <submittedName>
        <fullName evidence="6">DNA-binding transcriptional regulator, MarR family</fullName>
    </submittedName>
</protein>
<dbReference type="PANTHER" id="PTHR42756">
    <property type="entry name" value="TRANSCRIPTIONAL REGULATOR, MARR"/>
    <property type="match status" value="1"/>
</dbReference>
<dbReference type="Gene3D" id="1.10.10.10">
    <property type="entry name" value="Winged helix-like DNA-binding domain superfamily/Winged helix DNA-binding domain"/>
    <property type="match status" value="1"/>
</dbReference>
<dbReference type="InterPro" id="IPR000835">
    <property type="entry name" value="HTH_MarR-typ"/>
</dbReference>
<evidence type="ECO:0000256" key="2">
    <source>
        <dbReference type="ARBA" id="ARBA00023125"/>
    </source>
</evidence>
<evidence type="ECO:0000313" key="7">
    <source>
        <dbReference type="Proteomes" id="UP000023772"/>
    </source>
</evidence>
<keyword evidence="1" id="KW-0805">Transcription regulation</keyword>
<organism evidence="6 8">
    <name type="scientific">Draconibacterium orientale</name>
    <dbReference type="NCBI Taxonomy" id="1168034"/>
    <lineage>
        <taxon>Bacteria</taxon>
        <taxon>Pseudomonadati</taxon>
        <taxon>Bacteroidota</taxon>
        <taxon>Bacteroidia</taxon>
        <taxon>Marinilabiliales</taxon>
        <taxon>Prolixibacteraceae</taxon>
        <taxon>Draconibacterium</taxon>
    </lineage>
</organism>
<dbReference type="EMBL" id="CP007451">
    <property type="protein sequence ID" value="AHW61938.1"/>
    <property type="molecule type" value="Genomic_DNA"/>
</dbReference>
<reference evidence="6 8" key="2">
    <citation type="submission" date="2016-10" db="EMBL/GenBank/DDBJ databases">
        <authorList>
            <person name="de Groot N.N."/>
        </authorList>
    </citation>
    <scope>NUCLEOTIDE SEQUENCE [LARGE SCALE GENOMIC DNA]</scope>
    <source>
        <strain evidence="6 8">DSM 25947</strain>
    </source>
</reference>
<dbReference type="RefSeq" id="WP_038558406.1">
    <property type="nucleotide sequence ID" value="NZ_FOHT01000044.1"/>
</dbReference>
<dbReference type="InterPro" id="IPR036390">
    <property type="entry name" value="WH_DNA-bd_sf"/>
</dbReference>
<accession>X5DG64</accession>
<dbReference type="PROSITE" id="PS50995">
    <property type="entry name" value="HTH_MARR_2"/>
    <property type="match status" value="1"/>
</dbReference>
<dbReference type="HOGENOM" id="CLU_083287_18_6_10"/>
<dbReference type="SMART" id="SM00347">
    <property type="entry name" value="HTH_MARR"/>
    <property type="match status" value="1"/>
</dbReference>
<dbReference type="OrthoDB" id="1121563at2"/>
<gene>
    <name evidence="5" type="ORF">FH5T_11445</name>
    <name evidence="6" type="ORF">SAMN05444285_1445</name>
</gene>